<reference evidence="3" key="1">
    <citation type="submission" date="2017-12" db="EMBL/GenBank/DDBJ databases">
        <authorList>
            <consortium name="DOE Joint Genome Institute"/>
            <person name="Mondo S.J."/>
            <person name="Kjaerbolling I."/>
            <person name="Vesth T.C."/>
            <person name="Frisvad J.C."/>
            <person name="Nybo J.L."/>
            <person name="Theobald S."/>
            <person name="Kuo A."/>
            <person name="Bowyer P."/>
            <person name="Matsuda Y."/>
            <person name="Lyhne E.K."/>
            <person name="Kogle M.E."/>
            <person name="Clum A."/>
            <person name="Lipzen A."/>
            <person name="Salamov A."/>
            <person name="Ngan C.Y."/>
            <person name="Daum C."/>
            <person name="Chiniquy J."/>
            <person name="Barry K."/>
            <person name="LaButti K."/>
            <person name="Haridas S."/>
            <person name="Simmons B.A."/>
            <person name="Magnuson J.K."/>
            <person name="Mortensen U.H."/>
            <person name="Larsen T.O."/>
            <person name="Grigoriev I.V."/>
            <person name="Baker S.E."/>
            <person name="Andersen M.R."/>
            <person name="Nordberg H.P."/>
            <person name="Cantor M.N."/>
            <person name="Hua S.X."/>
        </authorList>
    </citation>
    <scope>NUCLEOTIDE SEQUENCE [LARGE SCALE GENOMIC DNA]</scope>
    <source>
        <strain evidence="3">IBT 19404</strain>
    </source>
</reference>
<evidence type="ECO:0000313" key="2">
    <source>
        <dbReference type="EMBL" id="PLN77256.1"/>
    </source>
</evidence>
<keyword evidence="3" id="KW-1185">Reference proteome</keyword>
<dbReference type="EMBL" id="KZ559599">
    <property type="protein sequence ID" value="PLN77256.1"/>
    <property type="molecule type" value="Genomic_DNA"/>
</dbReference>
<proteinExistence type="predicted"/>
<evidence type="ECO:0000256" key="1">
    <source>
        <dbReference type="SAM" id="MobiDB-lite"/>
    </source>
</evidence>
<dbReference type="AlphaFoldDB" id="A0A2J5HJJ4"/>
<name>A0A2J5HJJ4_9EURO</name>
<evidence type="ECO:0000313" key="3">
    <source>
        <dbReference type="Proteomes" id="UP000235023"/>
    </source>
</evidence>
<evidence type="ECO:0008006" key="4">
    <source>
        <dbReference type="Google" id="ProtNLM"/>
    </source>
</evidence>
<sequence length="283" mass="32018">MASSLSSSHDSDLPPSPGTEQLRVRVSSNHLALASDYFGRLLANPDRIILPDLWGDSLNDITQPLLLILRAVHGQNRKIPRSLGFEMMYMVAYLADYFGCSEAVEVLADIWIRNAKDLLPQSYTVDVRRWLCIAWVFRHRDLFATVTRLAIHTLAQTRDKYMEEILTFVYDYVENLSLDNHTTCRPGCASLTLGLLLRQLTTLKLYPRPDPPYFTHSMDGLIKSLPILNPPQYLALVHQLNGCQDSCAVSLPKTEEVLPTIEAKIKGLDLTDYIDIARVPHLE</sequence>
<organism evidence="2 3">
    <name type="scientific">Aspergillus taichungensis</name>
    <dbReference type="NCBI Taxonomy" id="482145"/>
    <lineage>
        <taxon>Eukaryota</taxon>
        <taxon>Fungi</taxon>
        <taxon>Dikarya</taxon>
        <taxon>Ascomycota</taxon>
        <taxon>Pezizomycotina</taxon>
        <taxon>Eurotiomycetes</taxon>
        <taxon>Eurotiomycetidae</taxon>
        <taxon>Eurotiales</taxon>
        <taxon>Aspergillaceae</taxon>
        <taxon>Aspergillus</taxon>
        <taxon>Aspergillus subgen. Circumdati</taxon>
    </lineage>
</organism>
<accession>A0A2J5HJJ4</accession>
<gene>
    <name evidence="2" type="ORF">BDW42DRAFT_188152</name>
</gene>
<feature type="region of interest" description="Disordered" evidence="1">
    <location>
        <begin position="1"/>
        <end position="20"/>
    </location>
</feature>
<dbReference type="OrthoDB" id="5275938at2759"/>
<protein>
    <recommendedName>
        <fullName evidence="4">BTB domain-containing protein</fullName>
    </recommendedName>
</protein>
<dbReference type="Proteomes" id="UP000235023">
    <property type="component" value="Unassembled WGS sequence"/>
</dbReference>